<evidence type="ECO:0000256" key="1">
    <source>
        <dbReference type="SAM" id="MobiDB-lite"/>
    </source>
</evidence>
<evidence type="ECO:0000313" key="3">
    <source>
        <dbReference type="Proteomes" id="UP000554482"/>
    </source>
</evidence>
<proteinExistence type="predicted"/>
<gene>
    <name evidence="2" type="ORF">FRX31_033332</name>
</gene>
<comment type="caution">
    <text evidence="2">The sequence shown here is derived from an EMBL/GenBank/DDBJ whole genome shotgun (WGS) entry which is preliminary data.</text>
</comment>
<dbReference type="Proteomes" id="UP000554482">
    <property type="component" value="Unassembled WGS sequence"/>
</dbReference>
<evidence type="ECO:0000313" key="2">
    <source>
        <dbReference type="EMBL" id="KAF5177081.1"/>
    </source>
</evidence>
<organism evidence="2 3">
    <name type="scientific">Thalictrum thalictroides</name>
    <name type="common">Rue-anemone</name>
    <name type="synonym">Anemone thalictroides</name>
    <dbReference type="NCBI Taxonomy" id="46969"/>
    <lineage>
        <taxon>Eukaryota</taxon>
        <taxon>Viridiplantae</taxon>
        <taxon>Streptophyta</taxon>
        <taxon>Embryophyta</taxon>
        <taxon>Tracheophyta</taxon>
        <taxon>Spermatophyta</taxon>
        <taxon>Magnoliopsida</taxon>
        <taxon>Ranunculales</taxon>
        <taxon>Ranunculaceae</taxon>
        <taxon>Thalictroideae</taxon>
        <taxon>Thalictrum</taxon>
    </lineage>
</organism>
<feature type="compositionally biased region" description="Low complexity" evidence="1">
    <location>
        <begin position="8"/>
        <end position="22"/>
    </location>
</feature>
<reference evidence="2 3" key="1">
    <citation type="submission" date="2020-06" db="EMBL/GenBank/DDBJ databases">
        <title>Transcriptomic and genomic resources for Thalictrum thalictroides and T. hernandezii: Facilitating candidate gene discovery in an emerging model plant lineage.</title>
        <authorList>
            <person name="Arias T."/>
            <person name="Riano-Pachon D.M."/>
            <person name="Di Stilio V.S."/>
        </authorList>
    </citation>
    <scope>NUCLEOTIDE SEQUENCE [LARGE SCALE GENOMIC DNA]</scope>
    <source>
        <strain evidence="3">cv. WT478/WT964</strain>
        <tissue evidence="2">Leaves</tissue>
    </source>
</reference>
<dbReference type="AlphaFoldDB" id="A0A7J6UX74"/>
<protein>
    <submittedName>
        <fullName evidence="2">Cox19-like chch family protein</fullName>
    </submittedName>
</protein>
<keyword evidence="3" id="KW-1185">Reference proteome</keyword>
<feature type="region of interest" description="Disordered" evidence="1">
    <location>
        <begin position="1"/>
        <end position="36"/>
    </location>
</feature>
<accession>A0A7J6UX74</accession>
<sequence length="86" mass="10001">MDSQKTNETLLLPSPTSSSTTETQHHLHQDDADEEDENVKQLKQCSVLYLSLQDCLIEKDRNWKACQFEVQALKACHEKRNKDQKK</sequence>
<name>A0A7J6UX74_THATH</name>
<dbReference type="OrthoDB" id="5586401at2759"/>
<dbReference type="PANTHER" id="PTHR48236">
    <property type="entry name" value="COX19-LIKE CHCH FAMILY PROTEIN"/>
    <property type="match status" value="1"/>
</dbReference>
<dbReference type="EMBL" id="JABWDY010041843">
    <property type="protein sequence ID" value="KAF5177081.1"/>
    <property type="molecule type" value="Genomic_DNA"/>
</dbReference>
<dbReference type="PANTHER" id="PTHR48236:SF1">
    <property type="entry name" value="COX19-LIKE CHCH FAMILY PROTEIN"/>
    <property type="match status" value="1"/>
</dbReference>